<evidence type="ECO:0000256" key="1">
    <source>
        <dbReference type="ARBA" id="ARBA00004613"/>
    </source>
</evidence>
<dbReference type="Gene3D" id="2.160.20.10">
    <property type="entry name" value="Single-stranded right-handed beta-helix, Pectin lyase-like"/>
    <property type="match status" value="1"/>
</dbReference>
<evidence type="ECO:0000256" key="4">
    <source>
        <dbReference type="SAM" id="SignalP"/>
    </source>
</evidence>
<feature type="chain" id="PRO_5031374023" description="Right-handed parallel beta-helix repeat-containing protein" evidence="4">
    <location>
        <begin position="20"/>
        <end position="569"/>
    </location>
</feature>
<dbReference type="PANTHER" id="PTHR40088:SF2">
    <property type="entry name" value="SECRETED SUGAR HYDROLASE"/>
    <property type="match status" value="1"/>
</dbReference>
<dbReference type="PANTHER" id="PTHR40088">
    <property type="entry name" value="PECTATE LYASE (EUROFUNG)"/>
    <property type="match status" value="1"/>
</dbReference>
<dbReference type="GO" id="GO:0005576">
    <property type="term" value="C:extracellular region"/>
    <property type="evidence" value="ECO:0007669"/>
    <property type="project" value="UniProtKB-SubCell"/>
</dbReference>
<dbReference type="InterPro" id="IPR011050">
    <property type="entry name" value="Pectin_lyase_fold/virulence"/>
</dbReference>
<dbReference type="AlphaFoldDB" id="A0A7W5ZLE9"/>
<dbReference type="SUPFAM" id="SSF51126">
    <property type="entry name" value="Pectin lyase-like"/>
    <property type="match status" value="1"/>
</dbReference>
<proteinExistence type="predicted"/>
<dbReference type="InterPro" id="IPR006626">
    <property type="entry name" value="PbH1"/>
</dbReference>
<comment type="caution">
    <text evidence="5">The sequence shown here is derived from an EMBL/GenBank/DDBJ whole genome shotgun (WGS) entry which is preliminary data.</text>
</comment>
<dbReference type="Proteomes" id="UP000541352">
    <property type="component" value="Unassembled WGS sequence"/>
</dbReference>
<dbReference type="RefSeq" id="WP_183972918.1">
    <property type="nucleotide sequence ID" value="NZ_JACIBY010000003.1"/>
</dbReference>
<comment type="subcellular location">
    <subcellularLocation>
        <location evidence="1">Secreted</location>
    </subcellularLocation>
</comment>
<gene>
    <name evidence="5" type="ORF">FHS57_001953</name>
</gene>
<keyword evidence="2" id="KW-0964">Secreted</keyword>
<evidence type="ECO:0000256" key="3">
    <source>
        <dbReference type="ARBA" id="ARBA00022729"/>
    </source>
</evidence>
<name>A0A7W5ZLE9_9BACT</name>
<dbReference type="GO" id="GO:0016837">
    <property type="term" value="F:carbon-oxygen lyase activity, acting on polysaccharides"/>
    <property type="evidence" value="ECO:0007669"/>
    <property type="project" value="TreeGrafter"/>
</dbReference>
<accession>A0A7W5ZLE9</accession>
<keyword evidence="3 4" id="KW-0732">Signal</keyword>
<sequence length="569" mass="62558">MKRFLFIFVALISVSRLQAQRIFYVSPSGNDASANPSNINTPWRTFAKACSTATAGDKVYFRGGTYNETYINFPNSGNANQYIEFLNYANEEPIFDGNAAAAYFVLISSKNYVRIKGFHFKNLTGSAWGIKIEGTSHHLELKKCKFSQFYASPNAGFNPFVVCGSHSTTSINAIVVDSCSIFDCRTGVSEALTFVGNVDGFLASNNHINNTGNIGIVAAGYYNWCNNSASNSQARNGIIRGNLVENCKSPIALAAGIYVDGGKNIVVEQNTCRNSQRGFQINCENQFSVVNAAAEKVIIRNNLAYNNSRGGIGLGGCKETSWCKNGRIKDCWIINNTCVNNYNSSVLEPSETSPQDYGELNLDYSENCTIRNNIFYSSISGRSKLLNSWQPAAQFVIGLSADYNIWHSTFTNNPHFMIEKRDSYGLQNFKTNESKDQNSRSSNPLFQDVASANFRLSSESSPAYDFSDHSSVATDSAGSKDLAGKTRVKNFRPDAGAYEYQCPTNDIVIDIPLTYKTYLFETNGRIIVNKSVDPAVKVVFNAKKSVLFQNGAILPSTTKIETKNTGCSN</sequence>
<keyword evidence="6" id="KW-1185">Reference proteome</keyword>
<dbReference type="InterPro" id="IPR052052">
    <property type="entry name" value="Polysaccharide_Lyase_9"/>
</dbReference>
<dbReference type="InterPro" id="IPR012334">
    <property type="entry name" value="Pectin_lyas_fold"/>
</dbReference>
<evidence type="ECO:0008006" key="7">
    <source>
        <dbReference type="Google" id="ProtNLM"/>
    </source>
</evidence>
<evidence type="ECO:0000313" key="6">
    <source>
        <dbReference type="Proteomes" id="UP000541352"/>
    </source>
</evidence>
<evidence type="ECO:0000313" key="5">
    <source>
        <dbReference type="EMBL" id="MBB3837956.1"/>
    </source>
</evidence>
<dbReference type="SMART" id="SM00710">
    <property type="entry name" value="PbH1"/>
    <property type="match status" value="6"/>
</dbReference>
<dbReference type="EMBL" id="JACIBY010000003">
    <property type="protein sequence ID" value="MBB3837956.1"/>
    <property type="molecule type" value="Genomic_DNA"/>
</dbReference>
<protein>
    <recommendedName>
        <fullName evidence="7">Right-handed parallel beta-helix repeat-containing protein</fullName>
    </recommendedName>
</protein>
<organism evidence="5 6">
    <name type="scientific">Runella defluvii</name>
    <dbReference type="NCBI Taxonomy" id="370973"/>
    <lineage>
        <taxon>Bacteria</taxon>
        <taxon>Pseudomonadati</taxon>
        <taxon>Bacteroidota</taxon>
        <taxon>Cytophagia</taxon>
        <taxon>Cytophagales</taxon>
        <taxon>Spirosomataceae</taxon>
        <taxon>Runella</taxon>
    </lineage>
</organism>
<feature type="signal peptide" evidence="4">
    <location>
        <begin position="1"/>
        <end position="19"/>
    </location>
</feature>
<reference evidence="5 6" key="1">
    <citation type="submission" date="2020-08" db="EMBL/GenBank/DDBJ databases">
        <title>Genomic Encyclopedia of Type Strains, Phase IV (KMG-IV): sequencing the most valuable type-strain genomes for metagenomic binning, comparative biology and taxonomic classification.</title>
        <authorList>
            <person name="Goeker M."/>
        </authorList>
    </citation>
    <scope>NUCLEOTIDE SEQUENCE [LARGE SCALE GENOMIC DNA]</scope>
    <source>
        <strain evidence="5 6">DSM 17976</strain>
    </source>
</reference>
<evidence type="ECO:0000256" key="2">
    <source>
        <dbReference type="ARBA" id="ARBA00022525"/>
    </source>
</evidence>